<dbReference type="RefSeq" id="WP_159451699.1">
    <property type="nucleotide sequence ID" value="NZ_FWXT01000001.1"/>
</dbReference>
<dbReference type="AlphaFoldDB" id="A0A1W2BZU2"/>
<dbReference type="Pfam" id="PF14054">
    <property type="entry name" value="DUF4249"/>
    <property type="match status" value="1"/>
</dbReference>
<dbReference type="OrthoDB" id="637707at2"/>
<dbReference type="Proteomes" id="UP000192756">
    <property type="component" value="Unassembled WGS sequence"/>
</dbReference>
<keyword evidence="2" id="KW-1185">Reference proteome</keyword>
<dbReference type="InterPro" id="IPR025345">
    <property type="entry name" value="DUF4249"/>
</dbReference>
<name>A0A1W2BZU2_9SPHI</name>
<sequence length="266" mass="29294">MKTVVRFIILASISMLWSCEKAIDLKLKDNESPKYVIEGTVTNQPNGAKVAISETKNFGDDNQFNGISGASVKIENNGNTFMLTETSKGIYESTAVTGTPGQTYRLSVNIKGEVFTASSTMPAVVEFLDFTLKPNDVDTTRATPRVKFKDPVAPGNRYWFQQYINDQLQIGYKVLNDEYTPGQEVNEYLVFENRTKNRALNLKKGDRLTAEMHCIDEPVFTYLFSLFGANGSDNGAAPTNPLSNISGGALGFFSAHTSARKTITIP</sequence>
<evidence type="ECO:0000313" key="1">
    <source>
        <dbReference type="EMBL" id="SMC78449.1"/>
    </source>
</evidence>
<protein>
    <recommendedName>
        <fullName evidence="3">DUF4249 domain-containing protein</fullName>
    </recommendedName>
</protein>
<evidence type="ECO:0008006" key="3">
    <source>
        <dbReference type="Google" id="ProtNLM"/>
    </source>
</evidence>
<dbReference type="STRING" id="151894.SAMN04488524_2784"/>
<organism evidence="1 2">
    <name type="scientific">Pedobacter africanus</name>
    <dbReference type="NCBI Taxonomy" id="151894"/>
    <lineage>
        <taxon>Bacteria</taxon>
        <taxon>Pseudomonadati</taxon>
        <taxon>Bacteroidota</taxon>
        <taxon>Sphingobacteriia</taxon>
        <taxon>Sphingobacteriales</taxon>
        <taxon>Sphingobacteriaceae</taxon>
        <taxon>Pedobacter</taxon>
    </lineage>
</organism>
<dbReference type="EMBL" id="FWXT01000001">
    <property type="protein sequence ID" value="SMC78449.1"/>
    <property type="molecule type" value="Genomic_DNA"/>
</dbReference>
<gene>
    <name evidence="1" type="ORF">SAMN04488524_2784</name>
</gene>
<accession>A0A1W2BZU2</accession>
<proteinExistence type="predicted"/>
<evidence type="ECO:0000313" key="2">
    <source>
        <dbReference type="Proteomes" id="UP000192756"/>
    </source>
</evidence>
<reference evidence="2" key="1">
    <citation type="submission" date="2017-04" db="EMBL/GenBank/DDBJ databases">
        <authorList>
            <person name="Varghese N."/>
            <person name="Submissions S."/>
        </authorList>
    </citation>
    <scope>NUCLEOTIDE SEQUENCE [LARGE SCALE GENOMIC DNA]</scope>
    <source>
        <strain evidence="2">DSM 12126</strain>
    </source>
</reference>